<reference evidence="1" key="1">
    <citation type="submission" date="2018-05" db="EMBL/GenBank/DDBJ databases">
        <authorList>
            <person name="Lanie J.A."/>
            <person name="Ng W.-L."/>
            <person name="Kazmierczak K.M."/>
            <person name="Andrzejewski T.M."/>
            <person name="Davidsen T.M."/>
            <person name="Wayne K.J."/>
            <person name="Tettelin H."/>
            <person name="Glass J.I."/>
            <person name="Rusch D."/>
            <person name="Podicherti R."/>
            <person name="Tsui H.-C.T."/>
            <person name="Winkler M.E."/>
        </authorList>
    </citation>
    <scope>NUCLEOTIDE SEQUENCE</scope>
</reference>
<dbReference type="EMBL" id="UINC01070954">
    <property type="protein sequence ID" value="SVC05496.1"/>
    <property type="molecule type" value="Genomic_DNA"/>
</dbReference>
<name>A0A382J0T2_9ZZZZ</name>
<gene>
    <name evidence="1" type="ORF">METZ01_LOCUS258350</name>
</gene>
<proteinExistence type="predicted"/>
<protein>
    <submittedName>
        <fullName evidence="1">Uncharacterized protein</fullName>
    </submittedName>
</protein>
<accession>A0A382J0T2</accession>
<sequence>MPFQTLTRENGTSIAYNKLEGNLPGLIFMSGFMSDMNGSK</sequence>
<evidence type="ECO:0000313" key="1">
    <source>
        <dbReference type="EMBL" id="SVC05496.1"/>
    </source>
</evidence>
<feature type="non-terminal residue" evidence="1">
    <location>
        <position position="40"/>
    </location>
</feature>
<dbReference type="AlphaFoldDB" id="A0A382J0T2"/>
<organism evidence="1">
    <name type="scientific">marine metagenome</name>
    <dbReference type="NCBI Taxonomy" id="408172"/>
    <lineage>
        <taxon>unclassified sequences</taxon>
        <taxon>metagenomes</taxon>
        <taxon>ecological metagenomes</taxon>
    </lineage>
</organism>